<name>A0A455C9S4_PHYMC</name>
<sequence length="290" mass="32435">MRYAPEFKKSPSHVLKTFAVCDTPLYDICDYNVTGGRCKELGCCFYKGICYEKAVPESSKRVGEKRKSLQRYLCPPSPALKWKWCPRAGGRQGRRPRAQSRRARARRAVARAVRRREWAALLPLRSSPHWPYQKTKKLRTEVRAGDPVKLGGASGRDGAAGQRLLKYVMQWPPDEKEKKYLGSVVFRVVYPRPEFHLRREEGVGAETTRQELSFLTLGLVPTPGPAACSADSAPRPPLQGTGYRLTGRVVPQTHREGRPCPAEAAPPSPGSPSRDRTHMGSARRTRAKCG</sequence>
<feature type="region of interest" description="Disordered" evidence="1">
    <location>
        <begin position="249"/>
        <end position="290"/>
    </location>
</feature>
<dbReference type="PANTHER" id="PTHR37339:SF1">
    <property type="entry name" value="TESTIS-EXPRESSED PROTEIN 29"/>
    <property type="match status" value="1"/>
</dbReference>
<dbReference type="AlphaFoldDB" id="A0A455C9S4"/>
<reference evidence="3" key="1">
    <citation type="submission" date="2025-08" db="UniProtKB">
        <authorList>
            <consortium name="RefSeq"/>
        </authorList>
    </citation>
    <scope>IDENTIFICATION</scope>
    <source>
        <tissue evidence="3">Muscle</tissue>
    </source>
</reference>
<dbReference type="RefSeq" id="XP_028353526.1">
    <property type="nucleotide sequence ID" value="XM_028497725.1"/>
</dbReference>
<dbReference type="InParanoid" id="A0A455C9S4"/>
<gene>
    <name evidence="3" type="primary">TEX29</name>
</gene>
<proteinExistence type="predicted"/>
<dbReference type="KEGG" id="pcad:114487488"/>
<evidence type="ECO:0000313" key="2">
    <source>
        <dbReference type="Proteomes" id="UP000248484"/>
    </source>
</evidence>
<dbReference type="Pfam" id="PF15839">
    <property type="entry name" value="TEX29"/>
    <property type="match status" value="1"/>
</dbReference>
<dbReference type="OrthoDB" id="9028469at2759"/>
<keyword evidence="2" id="KW-1185">Reference proteome</keyword>
<dbReference type="GeneID" id="114487488"/>
<evidence type="ECO:0000313" key="3">
    <source>
        <dbReference type="RefSeq" id="XP_028353526.1"/>
    </source>
</evidence>
<dbReference type="CTD" id="121793"/>
<evidence type="ECO:0000256" key="1">
    <source>
        <dbReference type="SAM" id="MobiDB-lite"/>
    </source>
</evidence>
<dbReference type="Proteomes" id="UP000248484">
    <property type="component" value="Chromosome 13"/>
</dbReference>
<organism evidence="2 3">
    <name type="scientific">Physeter macrocephalus</name>
    <name type="common">Sperm whale</name>
    <name type="synonym">Physeter catodon</name>
    <dbReference type="NCBI Taxonomy" id="9755"/>
    <lineage>
        <taxon>Eukaryota</taxon>
        <taxon>Metazoa</taxon>
        <taxon>Chordata</taxon>
        <taxon>Craniata</taxon>
        <taxon>Vertebrata</taxon>
        <taxon>Euteleostomi</taxon>
        <taxon>Mammalia</taxon>
        <taxon>Eutheria</taxon>
        <taxon>Laurasiatheria</taxon>
        <taxon>Artiodactyla</taxon>
        <taxon>Whippomorpha</taxon>
        <taxon>Cetacea</taxon>
        <taxon>Odontoceti</taxon>
        <taxon>Physeteridae</taxon>
        <taxon>Physeter</taxon>
    </lineage>
</organism>
<accession>A0A455C9S4</accession>
<feature type="compositionally biased region" description="Basic residues" evidence="1">
    <location>
        <begin position="281"/>
        <end position="290"/>
    </location>
</feature>
<protein>
    <submittedName>
        <fullName evidence="3">Testis-expressed protein 29 isoform X1</fullName>
    </submittedName>
</protein>
<dbReference type="InterPro" id="IPR031685">
    <property type="entry name" value="TEX29"/>
</dbReference>
<dbReference type="PANTHER" id="PTHR37339">
    <property type="entry name" value="TESTIS-EXPRESSED PROTEIN 29"/>
    <property type="match status" value="1"/>
</dbReference>